<feature type="non-terminal residue" evidence="1">
    <location>
        <position position="1"/>
    </location>
</feature>
<evidence type="ECO:0000313" key="1">
    <source>
        <dbReference type="EMBL" id="KKO75387.1"/>
    </source>
</evidence>
<keyword evidence="2" id="KW-1185">Reference proteome</keyword>
<gene>
    <name evidence="1" type="ORF">AAJ76_2300056127</name>
</gene>
<accession>A0A0F9YS63</accession>
<dbReference type="RefSeq" id="XP_024331129.1">
    <property type="nucleotide sequence ID" value="XM_024474714.1"/>
</dbReference>
<organism evidence="1 2">
    <name type="scientific">Vairimorpha ceranae</name>
    <dbReference type="NCBI Taxonomy" id="40302"/>
    <lineage>
        <taxon>Eukaryota</taxon>
        <taxon>Fungi</taxon>
        <taxon>Fungi incertae sedis</taxon>
        <taxon>Microsporidia</taxon>
        <taxon>Nosematidae</taxon>
        <taxon>Vairimorpha</taxon>
    </lineage>
</organism>
<reference evidence="1 2" key="1">
    <citation type="journal article" date="2015" name="Environ. Microbiol.">
        <title>Genome analyses suggest the presence of polyploidy and recent human-driven expansions in eight global populations of the honeybee pathogen Nosema ceranae.</title>
        <authorList>
            <person name="Pelin A."/>
            <person name="Selman M."/>
            <person name="Aris-Brosou S."/>
            <person name="Farinelli L."/>
            <person name="Corradi N."/>
        </authorList>
    </citation>
    <scope>NUCLEOTIDE SEQUENCE [LARGE SCALE GENOMIC DNA]</scope>
    <source>
        <strain evidence="1 2">PA08 1199</strain>
    </source>
</reference>
<dbReference type="Proteomes" id="UP000034350">
    <property type="component" value="Unassembled WGS sequence"/>
</dbReference>
<dbReference type="GeneID" id="36319641"/>
<dbReference type="EMBL" id="JPQZ01000023">
    <property type="protein sequence ID" value="KKO75387.1"/>
    <property type="molecule type" value="Genomic_DNA"/>
</dbReference>
<protein>
    <submittedName>
        <fullName evidence="1">Uncharacterized protein</fullName>
    </submittedName>
</protein>
<dbReference type="AlphaFoldDB" id="A0A0F9YS63"/>
<evidence type="ECO:0000313" key="2">
    <source>
        <dbReference type="Proteomes" id="UP000034350"/>
    </source>
</evidence>
<proteinExistence type="predicted"/>
<sequence>TDRKDKFYYLIDRLSIDISDISLICKLSNINNYIINRNINNFTSNSLLKYLENNKVYDYTKFSTVKFDIEDVKRMLQNKKVQNREFLSNYVLKHS</sequence>
<comment type="caution">
    <text evidence="1">The sequence shown here is derived from an EMBL/GenBank/DDBJ whole genome shotgun (WGS) entry which is preliminary data.</text>
</comment>
<name>A0A0F9YS63_9MICR</name>
<dbReference type="VEuPathDB" id="MicrosporidiaDB:AAJ76_2300056127"/>